<dbReference type="EC" id="3.1.3.16" evidence="2"/>
<accession>A0A1R4H7W6</accession>
<dbReference type="PROSITE" id="PS51746">
    <property type="entry name" value="PPM_2"/>
    <property type="match status" value="1"/>
</dbReference>
<name>A0A1R4H7W6_9GAMM</name>
<dbReference type="InterPro" id="IPR001932">
    <property type="entry name" value="PPM-type_phosphatase-like_dom"/>
</dbReference>
<dbReference type="GO" id="GO:0004722">
    <property type="term" value="F:protein serine/threonine phosphatase activity"/>
    <property type="evidence" value="ECO:0007669"/>
    <property type="project" value="UniProtKB-EC"/>
</dbReference>
<dbReference type="EMBL" id="FUKJ01000188">
    <property type="protein sequence ID" value="SJM92368.1"/>
    <property type="molecule type" value="Genomic_DNA"/>
</dbReference>
<keyword evidence="2" id="KW-0378">Hydrolase</keyword>
<dbReference type="CDD" id="cd00143">
    <property type="entry name" value="PP2Cc"/>
    <property type="match status" value="1"/>
</dbReference>
<feature type="domain" description="PPM-type phosphatase" evidence="1">
    <location>
        <begin position="11"/>
        <end position="243"/>
    </location>
</feature>
<dbReference type="SMART" id="SM00331">
    <property type="entry name" value="PP2C_SIG"/>
    <property type="match status" value="1"/>
</dbReference>
<dbReference type="InterPro" id="IPR036457">
    <property type="entry name" value="PPM-type-like_dom_sf"/>
</dbReference>
<organism evidence="2 3">
    <name type="scientific">Crenothrix polyspora</name>
    <dbReference type="NCBI Taxonomy" id="360316"/>
    <lineage>
        <taxon>Bacteria</taxon>
        <taxon>Pseudomonadati</taxon>
        <taxon>Pseudomonadota</taxon>
        <taxon>Gammaproteobacteria</taxon>
        <taxon>Methylococcales</taxon>
        <taxon>Crenotrichaceae</taxon>
        <taxon>Crenothrix</taxon>
    </lineage>
</organism>
<sequence length="247" mass="26889">MALTKTPKFAWTSFATTHIGKVRKINQDAFVNLPDKQLWAVADGMGGHEAGEFASAAIVNALSQLQPGKTLGGTVNAIYAQLDSVNRELVDMASAMGNHAVIGSTVAILLAQRQHFICLWSGDSRIYLLRKGQLKQLSRDHNYVSKLLNDGYDLEQANNQLFSQSLIHATGVEFELYLEVQMQELQPGDKFLLCSDGLTKEVSNLDIELALNKHGVEEAVAQLLLKTLKAGARDNVTIVAVDASALL</sequence>
<evidence type="ECO:0000313" key="3">
    <source>
        <dbReference type="Proteomes" id="UP000195442"/>
    </source>
</evidence>
<dbReference type="InterPro" id="IPR015655">
    <property type="entry name" value="PP2C"/>
</dbReference>
<dbReference type="Pfam" id="PF13672">
    <property type="entry name" value="PP2C_2"/>
    <property type="match status" value="1"/>
</dbReference>
<dbReference type="Gene3D" id="3.60.40.10">
    <property type="entry name" value="PPM-type phosphatase domain"/>
    <property type="match status" value="1"/>
</dbReference>
<evidence type="ECO:0000313" key="2">
    <source>
        <dbReference type="EMBL" id="SJM92368.1"/>
    </source>
</evidence>
<dbReference type="SMART" id="SM00332">
    <property type="entry name" value="PP2Cc"/>
    <property type="match status" value="1"/>
</dbReference>
<dbReference type="AlphaFoldDB" id="A0A1R4H7W6"/>
<dbReference type="Proteomes" id="UP000195442">
    <property type="component" value="Unassembled WGS sequence"/>
</dbReference>
<dbReference type="SUPFAM" id="SSF81606">
    <property type="entry name" value="PP2C-like"/>
    <property type="match status" value="1"/>
</dbReference>
<keyword evidence="3" id="KW-1185">Reference proteome</keyword>
<dbReference type="PANTHER" id="PTHR47992">
    <property type="entry name" value="PROTEIN PHOSPHATASE"/>
    <property type="match status" value="1"/>
</dbReference>
<gene>
    <name evidence="2" type="primary">prpC</name>
    <name evidence="2" type="ORF">CRENPOLYSF2_2680008</name>
</gene>
<reference evidence="3" key="1">
    <citation type="submission" date="2017-02" db="EMBL/GenBank/DDBJ databases">
        <authorList>
            <person name="Daims H."/>
        </authorList>
    </citation>
    <scope>NUCLEOTIDE SEQUENCE [LARGE SCALE GENOMIC DNA]</scope>
</reference>
<protein>
    <submittedName>
        <fullName evidence="2">Protein phosphatase PrpC</fullName>
        <ecNumber evidence="2">3.1.3.16</ecNumber>
    </submittedName>
</protein>
<dbReference type="RefSeq" id="WP_179210200.1">
    <property type="nucleotide sequence ID" value="NZ_FUKJ01000188.1"/>
</dbReference>
<proteinExistence type="predicted"/>
<evidence type="ECO:0000259" key="1">
    <source>
        <dbReference type="PROSITE" id="PS51746"/>
    </source>
</evidence>